<feature type="region of interest" description="Disordered" evidence="1">
    <location>
        <begin position="1"/>
        <end position="40"/>
    </location>
</feature>
<reference evidence="2" key="1">
    <citation type="submission" date="2023-05" db="EMBL/GenBank/DDBJ databases">
        <title>Nepenthes gracilis genome sequencing.</title>
        <authorList>
            <person name="Fukushima K."/>
        </authorList>
    </citation>
    <scope>NUCLEOTIDE SEQUENCE</scope>
    <source>
        <strain evidence="2">SING2019-196</strain>
    </source>
</reference>
<feature type="compositionally biased region" description="Polar residues" evidence="1">
    <location>
        <begin position="1"/>
        <end position="12"/>
    </location>
</feature>
<proteinExistence type="predicted"/>
<keyword evidence="3" id="KW-1185">Reference proteome</keyword>
<comment type="caution">
    <text evidence="2">The sequence shown here is derived from an EMBL/GenBank/DDBJ whole genome shotgun (WGS) entry which is preliminary data.</text>
</comment>
<protein>
    <submittedName>
        <fullName evidence="2">Uncharacterized protein</fullName>
    </submittedName>
</protein>
<evidence type="ECO:0000256" key="1">
    <source>
        <dbReference type="SAM" id="MobiDB-lite"/>
    </source>
</evidence>
<dbReference type="EMBL" id="BSYO01000026">
    <property type="protein sequence ID" value="GMH23740.1"/>
    <property type="molecule type" value="Genomic_DNA"/>
</dbReference>
<dbReference type="Proteomes" id="UP001279734">
    <property type="component" value="Unassembled WGS sequence"/>
</dbReference>
<accession>A0AAD3T6B7</accession>
<gene>
    <name evidence="2" type="ORF">Nepgr_025583</name>
</gene>
<name>A0AAD3T6B7_NEPGR</name>
<organism evidence="2 3">
    <name type="scientific">Nepenthes gracilis</name>
    <name type="common">Slender pitcher plant</name>
    <dbReference type="NCBI Taxonomy" id="150966"/>
    <lineage>
        <taxon>Eukaryota</taxon>
        <taxon>Viridiplantae</taxon>
        <taxon>Streptophyta</taxon>
        <taxon>Embryophyta</taxon>
        <taxon>Tracheophyta</taxon>
        <taxon>Spermatophyta</taxon>
        <taxon>Magnoliopsida</taxon>
        <taxon>eudicotyledons</taxon>
        <taxon>Gunneridae</taxon>
        <taxon>Pentapetalae</taxon>
        <taxon>Caryophyllales</taxon>
        <taxon>Nepenthaceae</taxon>
        <taxon>Nepenthes</taxon>
    </lineage>
</organism>
<evidence type="ECO:0000313" key="3">
    <source>
        <dbReference type="Proteomes" id="UP001279734"/>
    </source>
</evidence>
<dbReference type="AlphaFoldDB" id="A0AAD3T6B7"/>
<evidence type="ECO:0000313" key="2">
    <source>
        <dbReference type="EMBL" id="GMH23740.1"/>
    </source>
</evidence>
<sequence length="89" mass="9717">MELVTPPTNVPTSGELKSEVNLLPESERSPPAKEAAQQNRGHRPWNWYYAAVASITIDNPNTSTMAMLLHPQTATASPPLYSHSYGAAR</sequence>